<evidence type="ECO:0000313" key="2">
    <source>
        <dbReference type="EMBL" id="MDQ0165846.1"/>
    </source>
</evidence>
<proteinExistence type="inferred from homology"/>
<name>A0ABT9VXY4_9BACI</name>
<dbReference type="InterPro" id="IPR043129">
    <property type="entry name" value="ATPase_NBD"/>
</dbReference>
<dbReference type="Proteomes" id="UP001235840">
    <property type="component" value="Unassembled WGS sequence"/>
</dbReference>
<evidence type="ECO:0000256" key="1">
    <source>
        <dbReference type="ARBA" id="ARBA00006479"/>
    </source>
</evidence>
<comment type="similarity">
    <text evidence="1">Belongs to the ROK (NagC/XylR) family.</text>
</comment>
<dbReference type="PANTHER" id="PTHR18964">
    <property type="entry name" value="ROK (REPRESSOR, ORF, KINASE) FAMILY"/>
    <property type="match status" value="1"/>
</dbReference>
<reference evidence="2 3" key="1">
    <citation type="submission" date="2023-07" db="EMBL/GenBank/DDBJ databases">
        <title>Genomic Encyclopedia of Type Strains, Phase IV (KMG-IV): sequencing the most valuable type-strain genomes for metagenomic binning, comparative biology and taxonomic classification.</title>
        <authorList>
            <person name="Goeker M."/>
        </authorList>
    </citation>
    <scope>NUCLEOTIDE SEQUENCE [LARGE SCALE GENOMIC DNA]</scope>
    <source>
        <strain evidence="2 3">DSM 12751</strain>
    </source>
</reference>
<sequence>MAGRIGVDLGGTNVRVALVNDQGTVLASHSEKTEAEKGPDYIIAKIINMIDRYKKKEPIRGIGIGAPGPLNAKKGLILNPPNLPGWDHIPLVQKLEKHFQTSVVLDNDANVAALAEAKVGSGQGYESVFYLTVSTGIGGGFVINDRIYSGAHGYAAEIGNMIIDPSGYKHANMNQGSWESLASGTAIARQALKEFGHTGGTKEVFTLAQEGHESAVKIVHQTVDYLAMGIANIAHTIDPDVFVLGGGVMNSKTLILEPLKQKVKEYVYPELAESIHIVHASLEDQAGVVGAALLI</sequence>
<dbReference type="Gene3D" id="3.30.420.40">
    <property type="match status" value="2"/>
</dbReference>
<protein>
    <submittedName>
        <fullName evidence="2">Glucokinase</fullName>
        <ecNumber evidence="2">2.7.1.2</ecNumber>
    </submittedName>
</protein>
<evidence type="ECO:0000313" key="3">
    <source>
        <dbReference type="Proteomes" id="UP001235840"/>
    </source>
</evidence>
<dbReference type="GO" id="GO:0004340">
    <property type="term" value="F:glucokinase activity"/>
    <property type="evidence" value="ECO:0007669"/>
    <property type="project" value="UniProtKB-EC"/>
</dbReference>
<keyword evidence="3" id="KW-1185">Reference proteome</keyword>
<keyword evidence="2" id="KW-0808">Transferase</keyword>
<comment type="caution">
    <text evidence="2">The sequence shown here is derived from an EMBL/GenBank/DDBJ whole genome shotgun (WGS) entry which is preliminary data.</text>
</comment>
<dbReference type="RefSeq" id="WP_307393472.1">
    <property type="nucleotide sequence ID" value="NZ_BAAADK010000032.1"/>
</dbReference>
<dbReference type="InterPro" id="IPR000600">
    <property type="entry name" value="ROK"/>
</dbReference>
<dbReference type="CDD" id="cd24068">
    <property type="entry name" value="ASKHA_NBD_ROK_FnNanK-like"/>
    <property type="match status" value="1"/>
</dbReference>
<accession>A0ABT9VXY4</accession>
<organism evidence="2 3">
    <name type="scientific">Caldalkalibacillus horti</name>
    <dbReference type="NCBI Taxonomy" id="77523"/>
    <lineage>
        <taxon>Bacteria</taxon>
        <taxon>Bacillati</taxon>
        <taxon>Bacillota</taxon>
        <taxon>Bacilli</taxon>
        <taxon>Bacillales</taxon>
        <taxon>Bacillaceae</taxon>
        <taxon>Caldalkalibacillus</taxon>
    </lineage>
</organism>
<dbReference type="SUPFAM" id="SSF53067">
    <property type="entry name" value="Actin-like ATPase domain"/>
    <property type="match status" value="1"/>
</dbReference>
<gene>
    <name evidence="2" type="ORF">J2S11_001747</name>
</gene>
<dbReference type="Pfam" id="PF00480">
    <property type="entry name" value="ROK"/>
    <property type="match status" value="1"/>
</dbReference>
<dbReference type="EMBL" id="JAUSTY010000006">
    <property type="protein sequence ID" value="MDQ0165846.1"/>
    <property type="molecule type" value="Genomic_DNA"/>
</dbReference>
<dbReference type="PANTHER" id="PTHR18964:SF149">
    <property type="entry name" value="BIFUNCTIONAL UDP-N-ACETYLGLUCOSAMINE 2-EPIMERASE_N-ACETYLMANNOSAMINE KINASE"/>
    <property type="match status" value="1"/>
</dbReference>
<dbReference type="EC" id="2.7.1.2" evidence="2"/>